<dbReference type="PANTHER" id="PTHR43788">
    <property type="entry name" value="DNA2/NAM7 HELICASE FAMILY MEMBER"/>
    <property type="match status" value="1"/>
</dbReference>
<dbReference type="Pfam" id="PF14490">
    <property type="entry name" value="HHH_RecD2"/>
    <property type="match status" value="1"/>
</dbReference>
<dbReference type="InterPro" id="IPR003593">
    <property type="entry name" value="AAA+_ATPase"/>
</dbReference>
<dbReference type="InterPro" id="IPR006345">
    <property type="entry name" value="RecD2"/>
</dbReference>
<dbReference type="Pfam" id="PF23139">
    <property type="entry name" value="OB_YrrC"/>
    <property type="match status" value="1"/>
</dbReference>
<dbReference type="Gene3D" id="3.40.50.300">
    <property type="entry name" value="P-loop containing nucleotide triphosphate hydrolases"/>
    <property type="match status" value="2"/>
</dbReference>
<dbReference type="Pfam" id="PF13245">
    <property type="entry name" value="AAA_19"/>
    <property type="match status" value="1"/>
</dbReference>
<reference evidence="4" key="1">
    <citation type="submission" date="2020-12" db="EMBL/GenBank/DDBJ databases">
        <title>Taurinivorans muris gen. nov., sp. nov., fundamental and realized metabolic niche of a ubiquitous sulfidogenic bacterium in the murine intestine.</title>
        <authorList>
            <person name="Ye H."/>
            <person name="Hanson B.T."/>
            <person name="Loy A."/>
        </authorList>
    </citation>
    <scope>NUCLEOTIDE SEQUENCE</scope>
    <source>
        <strain evidence="4">LT0009</strain>
    </source>
</reference>
<dbReference type="HAMAP" id="MF_01488">
    <property type="entry name" value="RecD2"/>
    <property type="match status" value="1"/>
</dbReference>
<dbReference type="Gene3D" id="2.30.30.940">
    <property type="match status" value="1"/>
</dbReference>
<dbReference type="SMART" id="SM00382">
    <property type="entry name" value="AAA"/>
    <property type="match status" value="1"/>
</dbReference>
<gene>
    <name evidence="4" type="ORF">JBF11_04035</name>
</gene>
<evidence type="ECO:0000259" key="3">
    <source>
        <dbReference type="SMART" id="SM00382"/>
    </source>
</evidence>
<dbReference type="EMBL" id="CP065938">
    <property type="protein sequence ID" value="UWX06488.1"/>
    <property type="molecule type" value="Genomic_DNA"/>
</dbReference>
<evidence type="ECO:0000256" key="2">
    <source>
        <dbReference type="ARBA" id="ARBA00022840"/>
    </source>
</evidence>
<dbReference type="InterPro" id="IPR027785">
    <property type="entry name" value="UvrD-like_helicase_C"/>
</dbReference>
<dbReference type="Proteomes" id="UP001058120">
    <property type="component" value="Chromosome"/>
</dbReference>
<dbReference type="Gene3D" id="1.10.150.20">
    <property type="entry name" value="5' to 3' exonuclease, C-terminal subdomain"/>
    <property type="match status" value="1"/>
</dbReference>
<dbReference type="PANTHER" id="PTHR43788:SF6">
    <property type="entry name" value="DNA HELICASE B"/>
    <property type="match status" value="1"/>
</dbReference>
<evidence type="ECO:0000256" key="1">
    <source>
        <dbReference type="ARBA" id="ARBA00022741"/>
    </source>
</evidence>
<dbReference type="Pfam" id="PF14520">
    <property type="entry name" value="HHH_5"/>
    <property type="match status" value="1"/>
</dbReference>
<dbReference type="NCBIfam" id="TIGR01448">
    <property type="entry name" value="recD_rel"/>
    <property type="match status" value="1"/>
</dbReference>
<feature type="domain" description="AAA+ ATPase" evidence="3">
    <location>
        <begin position="347"/>
        <end position="643"/>
    </location>
</feature>
<dbReference type="Gene3D" id="1.10.10.2220">
    <property type="match status" value="1"/>
</dbReference>
<proteinExistence type="inferred from homology"/>
<keyword evidence="1" id="KW-0547">Nucleotide-binding</keyword>
<dbReference type="InterPro" id="IPR010994">
    <property type="entry name" value="RuvA_2-like"/>
</dbReference>
<evidence type="ECO:0000313" key="4">
    <source>
        <dbReference type="EMBL" id="UWX06488.1"/>
    </source>
</evidence>
<dbReference type="Pfam" id="PF13538">
    <property type="entry name" value="UvrD_C_2"/>
    <property type="match status" value="1"/>
</dbReference>
<dbReference type="CDD" id="cd17933">
    <property type="entry name" value="DEXSc_RecD-like"/>
    <property type="match status" value="1"/>
</dbReference>
<evidence type="ECO:0000313" key="5">
    <source>
        <dbReference type="Proteomes" id="UP001058120"/>
    </source>
</evidence>
<protein>
    <submittedName>
        <fullName evidence="4">ATP-dependent RecD-like DNA helicase</fullName>
    </submittedName>
</protein>
<dbReference type="RefSeq" id="WP_334316100.1">
    <property type="nucleotide sequence ID" value="NZ_CP065938.1"/>
</dbReference>
<keyword evidence="5" id="KW-1185">Reference proteome</keyword>
<sequence>MGRQVQGTFSSGNAVEIRGSIERIVFHNEENGYTIFRLRPEKKLDLETLVGTMQNPQTGTQIKAKGQYIVHPKFGRQLQMESYVEERPSSAEGIRAFLASGCIRGIGPKWAEKIVSRFGGDTFNILDNEPDKLLEIPRFGQKRLTAVKISWAEHQGVRELMVFLQEHGIGASFAFRIYKHYEKHALDIVKENPYRLAMDVFGIGFHTADMLAMKLGFDSNSLLRAEAGLLYTLMELSGEGHIYYPEDKLVERTSGELNIDSNLVAKALLNLEKEERIVLDELDDHKGVYLYRHHVYETKIAFYLKRLLNSPRTVCFKNAEKSIDAVLAKMNIELAEEQLNAVNTAVRSKIMVLTGGPGTGKTTILNAIIKVFQSAGAKVLLAAPTGRAAKRMTETSGVEAKTIHRLLEFSPKEEGFGRNENNPLACSLLVVDEASMMDTMLMYHLIKAAPMGTTLILVGDVNQLPSVGPGNVLRDIIASGTVPVVELVEVFRQAAESDIICNAHLINKGELPYLRSGLRTDFFMFKQEGGEECANLIVDLVKNRIPRKFGFSPEEIQVLCPMTKGSTGTQNLNKELQKALNPSMLQIVRGDKVFKLNDKVMQIRNNYDKDVFNGDIGSIIIINAEDRELVIRFDERNVVYAFEELDEVVPAYAITIHKSQGAEYPVVIIPLLMQHFVMLERNLIYTAVTRGKKMVVLVGQMKALAMGVKNNKIRKRYTWLAKRLACDERLLRADMLPFAMDKREERNQDVSDNYDDIEFLQPIDEEIIFYDDYE</sequence>
<name>A0ABY5Y5K5_9BACT</name>
<dbReference type="SUPFAM" id="SSF52540">
    <property type="entry name" value="P-loop containing nucleoside triphosphate hydrolases"/>
    <property type="match status" value="2"/>
</dbReference>
<dbReference type="CDD" id="cd18809">
    <property type="entry name" value="SF1_C_RecD"/>
    <property type="match status" value="1"/>
</dbReference>
<dbReference type="InterPro" id="IPR029493">
    <property type="entry name" value="RecD2-like_HHH"/>
</dbReference>
<organism evidence="4 5">
    <name type="scientific">Taurinivorans muris</name>
    <dbReference type="NCBI Taxonomy" id="2787751"/>
    <lineage>
        <taxon>Bacteria</taxon>
        <taxon>Pseudomonadati</taxon>
        <taxon>Thermodesulfobacteriota</taxon>
        <taxon>Desulfovibrionia</taxon>
        <taxon>Desulfovibrionales</taxon>
        <taxon>Desulfovibrionaceae</taxon>
        <taxon>Taurinivorans</taxon>
    </lineage>
</organism>
<dbReference type="InterPro" id="IPR050534">
    <property type="entry name" value="Coronavir_polyprotein_1ab"/>
</dbReference>
<dbReference type="Pfam" id="PF18335">
    <property type="entry name" value="SH3_13"/>
    <property type="match status" value="1"/>
</dbReference>
<dbReference type="InterPro" id="IPR055446">
    <property type="entry name" value="RecD2_N_OB"/>
</dbReference>
<dbReference type="InterPro" id="IPR041451">
    <property type="entry name" value="RecD2_SH13"/>
</dbReference>
<dbReference type="SUPFAM" id="SSF47781">
    <property type="entry name" value="RuvA domain 2-like"/>
    <property type="match status" value="1"/>
</dbReference>
<keyword evidence="2" id="KW-0067">ATP-binding</keyword>
<dbReference type="InterPro" id="IPR027417">
    <property type="entry name" value="P-loop_NTPase"/>
</dbReference>
<accession>A0ABY5Y5K5</accession>